<reference evidence="2 3" key="1">
    <citation type="submission" date="2020-04" db="EMBL/GenBank/DDBJ databases">
        <title>Flammeovirgaceae bacterium KN852 isolated from deep sea.</title>
        <authorList>
            <person name="Zhang D.-C."/>
        </authorList>
    </citation>
    <scope>NUCLEOTIDE SEQUENCE [LARGE SCALE GENOMIC DNA]</scope>
    <source>
        <strain evidence="2 3">KN852</strain>
    </source>
</reference>
<dbReference type="PANTHER" id="PTHR43300:SF7">
    <property type="entry name" value="UDP-N-ACETYLBACILLOSAMINE N-ACETYLTRANSFERASE"/>
    <property type="match status" value="1"/>
</dbReference>
<evidence type="ECO:0000313" key="2">
    <source>
        <dbReference type="EMBL" id="NMM48049.1"/>
    </source>
</evidence>
<accession>A0A848J173</accession>
<comment type="similarity">
    <text evidence="1">Belongs to the transferase hexapeptide repeat family.</text>
</comment>
<comment type="caution">
    <text evidence="2">The sequence shown here is derived from an EMBL/GenBank/DDBJ whole genome shotgun (WGS) entry which is preliminary data.</text>
</comment>
<evidence type="ECO:0000256" key="1">
    <source>
        <dbReference type="ARBA" id="ARBA00007274"/>
    </source>
</evidence>
<dbReference type="Pfam" id="PF00132">
    <property type="entry name" value="Hexapep"/>
    <property type="match status" value="2"/>
</dbReference>
<proteinExistence type="inferred from homology"/>
<dbReference type="Proteomes" id="UP000559010">
    <property type="component" value="Unassembled WGS sequence"/>
</dbReference>
<protein>
    <recommendedName>
        <fullName evidence="4">UDP-3-O-[3-hydroxymyristoyl] glucosamine N-acyltransferase</fullName>
    </recommendedName>
</protein>
<gene>
    <name evidence="2" type="ORF">HH304_06535</name>
</gene>
<dbReference type="InterPro" id="IPR050179">
    <property type="entry name" value="Trans_hexapeptide_repeat"/>
</dbReference>
<sequence>MIKITSDIIKEKIFDLGIEGELINFRSLSITPASIFSPINEGLYFDMTGNLESKVKNSFIIANTYERNIENCNIYFLTNQNVQVIFYKLLSELFPEKSTGKISQQSIIDPEAEIGENVQIDPFCVIGKVKIEDDVIIKNNCHIHDNSYISVGTIIEPMSVIGARGMAWIWNENQTEKIIQPQLGGVIVGKYCILGANTIAVRGSLSEKTIIGDYTMMAPGCRLGHGSVIGEYVHFANNVVTGGNTKIGDYCFIGSSATFRPKVEIGKKTIVGAGANVVKNNSDEGVTLVGNPARAMQTSENPSGMPKPKK</sequence>
<dbReference type="PANTHER" id="PTHR43300">
    <property type="entry name" value="ACETYLTRANSFERASE"/>
    <property type="match status" value="1"/>
</dbReference>
<dbReference type="EMBL" id="JABBNU010000003">
    <property type="protein sequence ID" value="NMM48049.1"/>
    <property type="molecule type" value="Genomic_DNA"/>
</dbReference>
<name>A0A848J173_9BACT</name>
<dbReference type="AlphaFoldDB" id="A0A848J173"/>
<dbReference type="RefSeq" id="WP_169679219.1">
    <property type="nucleotide sequence ID" value="NZ_JABBNU010000003.1"/>
</dbReference>
<dbReference type="InterPro" id="IPR011004">
    <property type="entry name" value="Trimer_LpxA-like_sf"/>
</dbReference>
<evidence type="ECO:0008006" key="4">
    <source>
        <dbReference type="Google" id="ProtNLM"/>
    </source>
</evidence>
<evidence type="ECO:0000313" key="3">
    <source>
        <dbReference type="Proteomes" id="UP000559010"/>
    </source>
</evidence>
<dbReference type="SUPFAM" id="SSF51161">
    <property type="entry name" value="Trimeric LpxA-like enzymes"/>
    <property type="match status" value="1"/>
</dbReference>
<keyword evidence="3" id="KW-1185">Reference proteome</keyword>
<dbReference type="InterPro" id="IPR001451">
    <property type="entry name" value="Hexapep"/>
</dbReference>
<dbReference type="Gene3D" id="2.160.10.10">
    <property type="entry name" value="Hexapeptide repeat proteins"/>
    <property type="match status" value="1"/>
</dbReference>
<organism evidence="2 3">
    <name type="scientific">Marinigracilibium pacificum</name>
    <dbReference type="NCBI Taxonomy" id="2729599"/>
    <lineage>
        <taxon>Bacteria</taxon>
        <taxon>Pseudomonadati</taxon>
        <taxon>Bacteroidota</taxon>
        <taxon>Cytophagia</taxon>
        <taxon>Cytophagales</taxon>
        <taxon>Flammeovirgaceae</taxon>
        <taxon>Marinigracilibium</taxon>
    </lineage>
</organism>